<dbReference type="Gramene" id="Pp3c19_4313V3.1">
    <property type="protein sequence ID" value="Pp3c19_4313V3.1"/>
    <property type="gene ID" value="Pp3c19_4313"/>
</dbReference>
<dbReference type="CDD" id="cd00371">
    <property type="entry name" value="HMA"/>
    <property type="match status" value="1"/>
</dbReference>
<sequence length="569" mass="65813">MAGQYFYDPRPYYGVNNHSGLMPLDEVFYGRYEPVPYWMDQRMAPVSFEDGYFSNQKQMMYMPRRPEMQQYIQREDNLMAYKRPEVRDDVYTDMYRRPQQMMRPEVRDDMYMDMYRRPQQMMRPEVRDDMYMDYSKRPMHFNGAPTGGYGAYPEMRQLRGQSQDDTWLHTMTPMGAKSQSKFTGRGLESQGMMVRNGPDQLRLEEPMGYMPSRNIGGGEQCQQMGMPMGPVSNGRKSDGDQYMTRQMEMPVNQMTSSTINHGGDQYRQMPVSNKTSNGNSNQNNKQMNLPRNQSANGYNIVNNGYNGYEQWNGKSQGQGDKSMRSSGNQGNTKQRGFSQNNDSSDEEDDDDEYENGNHGTKRSSNNRHYHQGEKQQLLRNKFDSQNYGSEKTGLKSKFSGQGKSNSNQAYGNTHSGQNQSKTSQKLYQDTWDSSSDDDEGFTYTKKASKGQHMLSTTKVQHSGHGHGNKQQSSFQDHNHHAKQTQYGSNQSKCVELKVPICCDNCERKVRNALEYMDGVESVLCDQWSRKVIVYGNVKPETVLKKVRRVKKTAELWQQSKQQLQQVQLY</sequence>
<feature type="compositionally biased region" description="Acidic residues" evidence="2">
    <location>
        <begin position="343"/>
        <end position="354"/>
    </location>
</feature>
<protein>
    <recommendedName>
        <fullName evidence="3">HMA domain-containing protein</fullName>
    </recommendedName>
</protein>
<dbReference type="PaxDb" id="3218-PP1S300_6V6.1"/>
<evidence type="ECO:0000313" key="6">
    <source>
        <dbReference type="Proteomes" id="UP000006727"/>
    </source>
</evidence>
<accession>A9TRS3</accession>
<organism evidence="4">
    <name type="scientific">Physcomitrium patens</name>
    <name type="common">Spreading-leaved earth moss</name>
    <name type="synonym">Physcomitrella patens</name>
    <dbReference type="NCBI Taxonomy" id="3218"/>
    <lineage>
        <taxon>Eukaryota</taxon>
        <taxon>Viridiplantae</taxon>
        <taxon>Streptophyta</taxon>
        <taxon>Embryophyta</taxon>
        <taxon>Bryophyta</taxon>
        <taxon>Bryophytina</taxon>
        <taxon>Bryopsida</taxon>
        <taxon>Funariidae</taxon>
        <taxon>Funariales</taxon>
        <taxon>Funariaceae</taxon>
        <taxon>Physcomitrium</taxon>
    </lineage>
</organism>
<reference evidence="5" key="3">
    <citation type="submission" date="2020-12" db="UniProtKB">
        <authorList>
            <consortium name="EnsemblPlants"/>
        </authorList>
    </citation>
    <scope>IDENTIFICATION</scope>
</reference>
<dbReference type="OrthoDB" id="689350at2759"/>
<dbReference type="AlphaFoldDB" id="A9TRS3"/>
<dbReference type="GeneID" id="112296069"/>
<dbReference type="HOGENOM" id="CLU_479314_0_0_1"/>
<dbReference type="GO" id="GO:0046872">
    <property type="term" value="F:metal ion binding"/>
    <property type="evidence" value="ECO:0007669"/>
    <property type="project" value="UniProtKB-KW"/>
</dbReference>
<dbReference type="InterPro" id="IPR006121">
    <property type="entry name" value="HMA_dom"/>
</dbReference>
<reference evidence="4 6" key="1">
    <citation type="journal article" date="2008" name="Science">
        <title>The Physcomitrella genome reveals evolutionary insights into the conquest of land by plants.</title>
        <authorList>
            <person name="Rensing S."/>
            <person name="Lang D."/>
            <person name="Zimmer A."/>
            <person name="Terry A."/>
            <person name="Salamov A."/>
            <person name="Shapiro H."/>
            <person name="Nishiyama T."/>
            <person name="Perroud P.-F."/>
            <person name="Lindquist E."/>
            <person name="Kamisugi Y."/>
            <person name="Tanahashi T."/>
            <person name="Sakakibara K."/>
            <person name="Fujita T."/>
            <person name="Oishi K."/>
            <person name="Shin-I T."/>
            <person name="Kuroki Y."/>
            <person name="Toyoda A."/>
            <person name="Suzuki Y."/>
            <person name="Hashimoto A."/>
            <person name="Yamaguchi K."/>
            <person name="Sugano A."/>
            <person name="Kohara Y."/>
            <person name="Fujiyama A."/>
            <person name="Anterola A."/>
            <person name="Aoki S."/>
            <person name="Ashton N."/>
            <person name="Barbazuk W.B."/>
            <person name="Barker E."/>
            <person name="Bennetzen J."/>
            <person name="Bezanilla M."/>
            <person name="Blankenship R."/>
            <person name="Cho S.H."/>
            <person name="Dutcher S."/>
            <person name="Estelle M."/>
            <person name="Fawcett J.A."/>
            <person name="Gundlach H."/>
            <person name="Hanada K."/>
            <person name="Heyl A."/>
            <person name="Hicks K.A."/>
            <person name="Hugh J."/>
            <person name="Lohr M."/>
            <person name="Mayer K."/>
            <person name="Melkozernov A."/>
            <person name="Murata T."/>
            <person name="Nelson D."/>
            <person name="Pils B."/>
            <person name="Prigge M."/>
            <person name="Reiss B."/>
            <person name="Renner T."/>
            <person name="Rombauts S."/>
            <person name="Rushton P."/>
            <person name="Sanderfoot A."/>
            <person name="Schween G."/>
            <person name="Shiu S.-H."/>
            <person name="Stueber K."/>
            <person name="Theodoulou F.L."/>
            <person name="Tu H."/>
            <person name="Van de Peer Y."/>
            <person name="Verrier P.J."/>
            <person name="Waters E."/>
            <person name="Wood A."/>
            <person name="Yang L."/>
            <person name="Cove D."/>
            <person name="Cuming A."/>
            <person name="Hasebe M."/>
            <person name="Lucas S."/>
            <person name="Mishler D.B."/>
            <person name="Reski R."/>
            <person name="Grigoriev I."/>
            <person name="Quatrano R.S."/>
            <person name="Boore J.L."/>
        </authorList>
    </citation>
    <scope>NUCLEOTIDE SEQUENCE [LARGE SCALE GENOMIC DNA]</scope>
    <source>
        <strain evidence="5 6">cv. Gransden 2004</strain>
    </source>
</reference>
<reference evidence="4 6" key="2">
    <citation type="journal article" date="2018" name="Plant J.">
        <title>The Physcomitrella patens chromosome-scale assembly reveals moss genome structure and evolution.</title>
        <authorList>
            <person name="Lang D."/>
            <person name="Ullrich K.K."/>
            <person name="Murat F."/>
            <person name="Fuchs J."/>
            <person name="Jenkins J."/>
            <person name="Haas F.B."/>
            <person name="Piednoel M."/>
            <person name="Gundlach H."/>
            <person name="Van Bel M."/>
            <person name="Meyberg R."/>
            <person name="Vives C."/>
            <person name="Morata J."/>
            <person name="Symeonidi A."/>
            <person name="Hiss M."/>
            <person name="Muchero W."/>
            <person name="Kamisugi Y."/>
            <person name="Saleh O."/>
            <person name="Blanc G."/>
            <person name="Decker E.L."/>
            <person name="van Gessel N."/>
            <person name="Grimwood J."/>
            <person name="Hayes R.D."/>
            <person name="Graham S.W."/>
            <person name="Gunter L.E."/>
            <person name="McDaniel S.F."/>
            <person name="Hoernstein S.N.W."/>
            <person name="Larsson A."/>
            <person name="Li F.W."/>
            <person name="Perroud P.F."/>
            <person name="Phillips J."/>
            <person name="Ranjan P."/>
            <person name="Rokshar D.S."/>
            <person name="Rothfels C.J."/>
            <person name="Schneider L."/>
            <person name="Shu S."/>
            <person name="Stevenson D.W."/>
            <person name="Thummler F."/>
            <person name="Tillich M."/>
            <person name="Villarreal Aguilar J.C."/>
            <person name="Widiez T."/>
            <person name="Wong G.K."/>
            <person name="Wymore A."/>
            <person name="Zhang Y."/>
            <person name="Zimmer A.D."/>
            <person name="Quatrano R.S."/>
            <person name="Mayer K.F.X."/>
            <person name="Goodstein D."/>
            <person name="Casacuberta J.M."/>
            <person name="Vandepoele K."/>
            <person name="Reski R."/>
            <person name="Cuming A.C."/>
            <person name="Tuskan G.A."/>
            <person name="Maumus F."/>
            <person name="Salse J."/>
            <person name="Schmutz J."/>
            <person name="Rensing S.A."/>
        </authorList>
    </citation>
    <scope>NUCLEOTIDE SEQUENCE [LARGE SCALE GENOMIC DNA]</scope>
    <source>
        <strain evidence="5 6">cv. Gransden 2004</strain>
    </source>
</reference>
<dbReference type="EMBL" id="ABEU02000019">
    <property type="protein sequence ID" value="PNR33857.1"/>
    <property type="molecule type" value="Genomic_DNA"/>
</dbReference>
<feature type="compositionally biased region" description="Polar residues" evidence="2">
    <location>
        <begin position="398"/>
        <end position="433"/>
    </location>
</feature>
<keyword evidence="6" id="KW-1185">Reference proteome</keyword>
<feature type="compositionally biased region" description="Low complexity" evidence="2">
    <location>
        <begin position="272"/>
        <end position="288"/>
    </location>
</feature>
<evidence type="ECO:0000313" key="5">
    <source>
        <dbReference type="EnsemblPlants" id="Pp3c19_4310V3.1"/>
    </source>
</evidence>
<dbReference type="eggNOG" id="KOG1603">
    <property type="taxonomic scope" value="Eukaryota"/>
</dbReference>
<dbReference type="SUPFAM" id="SSF55008">
    <property type="entry name" value="HMA, heavy metal-associated domain"/>
    <property type="match status" value="1"/>
</dbReference>
<dbReference type="PROSITE" id="PS50846">
    <property type="entry name" value="HMA_2"/>
    <property type="match status" value="1"/>
</dbReference>
<dbReference type="PANTHER" id="PTHR22814:SF336">
    <property type="entry name" value="HEAVY METAL-ASSOCIATED ISOPRENYLATED PLANT PROTEIN 23"/>
    <property type="match status" value="1"/>
</dbReference>
<feature type="compositionally biased region" description="Polar residues" evidence="2">
    <location>
        <begin position="312"/>
        <end position="341"/>
    </location>
</feature>
<evidence type="ECO:0000256" key="1">
    <source>
        <dbReference type="ARBA" id="ARBA00022723"/>
    </source>
</evidence>
<feature type="region of interest" description="Disordered" evidence="2">
    <location>
        <begin position="385"/>
        <end position="488"/>
    </location>
</feature>
<name>A9TRS3_PHYPA</name>
<evidence type="ECO:0000313" key="4">
    <source>
        <dbReference type="EMBL" id="PNR33857.1"/>
    </source>
</evidence>
<dbReference type="Gramene" id="Pp3c19_4310V3.1">
    <property type="protein sequence ID" value="Pp3c19_4310V3.1"/>
    <property type="gene ID" value="Pp3c19_4310"/>
</dbReference>
<feature type="region of interest" description="Disordered" evidence="2">
    <location>
        <begin position="255"/>
        <end position="373"/>
    </location>
</feature>
<dbReference type="RefSeq" id="XP_024403968.1">
    <property type="nucleotide sequence ID" value="XM_024548200.2"/>
</dbReference>
<dbReference type="PANTHER" id="PTHR22814">
    <property type="entry name" value="COPPER TRANSPORT PROTEIN ATOX1-RELATED"/>
    <property type="match status" value="1"/>
</dbReference>
<dbReference type="EnsemblPlants" id="Pp3c19_4310V3.1">
    <property type="protein sequence ID" value="Pp3c19_4310V3.1"/>
    <property type="gene ID" value="Pp3c19_4310"/>
</dbReference>
<dbReference type="EnsemblPlants" id="Pp3c19_4313V3.1">
    <property type="protein sequence ID" value="Pp3c19_4313V3.1"/>
    <property type="gene ID" value="Pp3c19_4313"/>
</dbReference>
<dbReference type="InterPro" id="IPR036163">
    <property type="entry name" value="HMA_dom_sf"/>
</dbReference>
<proteinExistence type="predicted"/>
<feature type="compositionally biased region" description="Basic residues" evidence="2">
    <location>
        <begin position="359"/>
        <end position="369"/>
    </location>
</feature>
<evidence type="ECO:0000259" key="3">
    <source>
        <dbReference type="PROSITE" id="PS50846"/>
    </source>
</evidence>
<gene>
    <name evidence="5" type="primary">LOC112296069</name>
    <name evidence="4" type="ORF">PHYPA_023673</name>
</gene>
<dbReference type="Proteomes" id="UP000006727">
    <property type="component" value="Chromosome 19"/>
</dbReference>
<dbReference type="Gene3D" id="3.30.70.100">
    <property type="match status" value="1"/>
</dbReference>
<feature type="domain" description="HMA" evidence="3">
    <location>
        <begin position="491"/>
        <end position="554"/>
    </location>
</feature>
<evidence type="ECO:0000256" key="2">
    <source>
        <dbReference type="SAM" id="MobiDB-lite"/>
    </source>
</evidence>
<keyword evidence="1" id="KW-0479">Metal-binding</keyword>
<feature type="compositionally biased region" description="Low complexity" evidence="2">
    <location>
        <begin position="296"/>
        <end position="308"/>
    </location>
</feature>